<sequence>MRLSYCQDTTPADWLVGSDTPAEQLITFGPSGFEAFARLRFIPDPTRPGQQEADADVPDDHPTDIAQTRRALRLLAPFTSTPDECYFCLWEGYSDAPLPPEVQHGRLVELPHRRYALLRGSLADIDAWEADLGGGQNIAPPAFVWPADHSWCFASDVDPHWAGIGAERAAVDALVGDPRLDVVPARPADPRPSYR</sequence>
<dbReference type="EMBL" id="RAQQ01000002">
    <property type="protein sequence ID" value="RKF28795.1"/>
    <property type="molecule type" value="Genomic_DNA"/>
</dbReference>
<proteinExistence type="predicted"/>
<evidence type="ECO:0000313" key="2">
    <source>
        <dbReference type="Proteomes" id="UP000285744"/>
    </source>
</evidence>
<dbReference type="AlphaFoldDB" id="A0A420F7B1"/>
<dbReference type="Proteomes" id="UP000285744">
    <property type="component" value="Unassembled WGS sequence"/>
</dbReference>
<organism evidence="1 2">
    <name type="scientific">Micromonospora globbae</name>
    <dbReference type="NCBI Taxonomy" id="1894969"/>
    <lineage>
        <taxon>Bacteria</taxon>
        <taxon>Bacillati</taxon>
        <taxon>Actinomycetota</taxon>
        <taxon>Actinomycetes</taxon>
        <taxon>Micromonosporales</taxon>
        <taxon>Micromonosporaceae</taxon>
        <taxon>Micromonospora</taxon>
    </lineage>
</organism>
<dbReference type="OrthoDB" id="2426596at2"/>
<gene>
    <name evidence="1" type="ORF">D7I43_03405</name>
</gene>
<protein>
    <recommendedName>
        <fullName evidence="3">DUF2716 domain-containing protein</fullName>
    </recommendedName>
</protein>
<name>A0A420F7B1_9ACTN</name>
<evidence type="ECO:0008006" key="3">
    <source>
        <dbReference type="Google" id="ProtNLM"/>
    </source>
</evidence>
<dbReference type="RefSeq" id="WP_120326882.1">
    <property type="nucleotide sequence ID" value="NZ_RAQQ01000002.1"/>
</dbReference>
<reference evidence="1 2" key="1">
    <citation type="journal article" date="2018" name="Int. J. Syst. Evol. Microbiol.">
        <title>Micromonospora globbae sp. nov., an endophytic actinomycete isolated from roots of Globba winitii C. H. Wright.</title>
        <authorList>
            <person name="Kuncharoen N."/>
            <person name="Pittayakhajonwut P."/>
            <person name="Tanasupawat S."/>
        </authorList>
    </citation>
    <scope>NUCLEOTIDE SEQUENCE [LARGE SCALE GENOMIC DNA]</scope>
    <source>
        <strain evidence="1 2">WPS1-2</strain>
    </source>
</reference>
<accession>A0A420F7B1</accession>
<evidence type="ECO:0000313" key="1">
    <source>
        <dbReference type="EMBL" id="RKF28795.1"/>
    </source>
</evidence>
<comment type="caution">
    <text evidence="1">The sequence shown here is derived from an EMBL/GenBank/DDBJ whole genome shotgun (WGS) entry which is preliminary data.</text>
</comment>